<organism evidence="10 11">
    <name type="scientific">Clostridium sardiniense</name>
    <name type="common">Clostridium absonum</name>
    <dbReference type="NCBI Taxonomy" id="29369"/>
    <lineage>
        <taxon>Bacteria</taxon>
        <taxon>Bacillati</taxon>
        <taxon>Bacillota</taxon>
        <taxon>Clostridia</taxon>
        <taxon>Eubacteriales</taxon>
        <taxon>Clostridiaceae</taxon>
        <taxon>Clostridium</taxon>
    </lineage>
</organism>
<dbReference type="InterPro" id="IPR013525">
    <property type="entry name" value="ABC2_TM"/>
</dbReference>
<feature type="transmembrane region" description="Helical" evidence="8">
    <location>
        <begin position="264"/>
        <end position="289"/>
    </location>
</feature>
<dbReference type="Gene3D" id="3.40.1710.10">
    <property type="entry name" value="abc type-2 transporter like domain"/>
    <property type="match status" value="1"/>
</dbReference>
<dbReference type="PANTHER" id="PTHR30294:SF45">
    <property type="entry name" value="LINEARMYCIN RESISTANCE PERMEASE PROTEIN LNRN"/>
    <property type="match status" value="1"/>
</dbReference>
<comment type="caution">
    <text evidence="10">The sequence shown here is derived from an EMBL/GenBank/DDBJ whole genome shotgun (WGS) entry which is preliminary data.</text>
</comment>
<keyword evidence="7 8" id="KW-0472">Membrane</keyword>
<gene>
    <name evidence="10" type="ORF">K5V21_07510</name>
</gene>
<protein>
    <submittedName>
        <fullName evidence="10">ABC transporter permease</fullName>
    </submittedName>
</protein>
<keyword evidence="11" id="KW-1185">Reference proteome</keyword>
<evidence type="ECO:0000259" key="9">
    <source>
        <dbReference type="PROSITE" id="PS51012"/>
    </source>
</evidence>
<sequence length="383" mass="42686">MRNILVMLKNNLRMMILKKPLYFIASILAPVVIILIVGSLITSGSSNISIGVANLDKSKYSELILKNIEDQSNFTTLSMSKEDIEDKIKDKSIECGIIIQKGFQDKIVNGDSKNQIEIIGKDGDSIYKSIESMISINLKNLEDLGKISNGDSSIYNNLLNKYESNKVTIERGSLRTSSKDYETNTSLFVGFLIMFMFFRSVLGAGRILEDKKTKVYTRIFAAPIKVYQYYLGNILASILAINIQAILSLVAIRYLMDIDIGMSYIQIFFILFLVSILAVAVGTFCIAITRSSQEASIISNILIMTLLMLGGCFVPVQVFPNALDKLSKLLPTRWAMDMVSSLQDGIPMASLYKNIVIIVLYSAVFFLAAAYITKRKDKKVNIA</sequence>
<evidence type="ECO:0000313" key="10">
    <source>
        <dbReference type="EMBL" id="MBY0755301.1"/>
    </source>
</evidence>
<evidence type="ECO:0000256" key="5">
    <source>
        <dbReference type="ARBA" id="ARBA00022692"/>
    </source>
</evidence>
<dbReference type="EMBL" id="JAIKTU010000005">
    <property type="protein sequence ID" value="MBY0755301.1"/>
    <property type="molecule type" value="Genomic_DNA"/>
</dbReference>
<keyword evidence="5 8" id="KW-0812">Transmembrane</keyword>
<comment type="similarity">
    <text evidence="2">Belongs to the ABC-2 integral membrane protein family.</text>
</comment>
<keyword evidence="3" id="KW-0813">Transport</keyword>
<dbReference type="Pfam" id="PF12698">
    <property type="entry name" value="ABC2_membrane_3"/>
    <property type="match status" value="1"/>
</dbReference>
<feature type="transmembrane region" description="Helical" evidence="8">
    <location>
        <begin position="229"/>
        <end position="252"/>
    </location>
</feature>
<dbReference type="RefSeq" id="WP_221860466.1">
    <property type="nucleotide sequence ID" value="NZ_JAIKTU010000005.1"/>
</dbReference>
<evidence type="ECO:0000256" key="3">
    <source>
        <dbReference type="ARBA" id="ARBA00022448"/>
    </source>
</evidence>
<keyword evidence="4" id="KW-1003">Cell membrane</keyword>
<evidence type="ECO:0000256" key="8">
    <source>
        <dbReference type="SAM" id="Phobius"/>
    </source>
</evidence>
<feature type="transmembrane region" description="Helical" evidence="8">
    <location>
        <begin position="351"/>
        <end position="372"/>
    </location>
</feature>
<evidence type="ECO:0000256" key="1">
    <source>
        <dbReference type="ARBA" id="ARBA00004651"/>
    </source>
</evidence>
<feature type="transmembrane region" description="Helical" evidence="8">
    <location>
        <begin position="187"/>
        <end position="208"/>
    </location>
</feature>
<keyword evidence="6 8" id="KW-1133">Transmembrane helix</keyword>
<evidence type="ECO:0000256" key="6">
    <source>
        <dbReference type="ARBA" id="ARBA00022989"/>
    </source>
</evidence>
<dbReference type="Proteomes" id="UP001299068">
    <property type="component" value="Unassembled WGS sequence"/>
</dbReference>
<dbReference type="PANTHER" id="PTHR30294">
    <property type="entry name" value="MEMBRANE COMPONENT OF ABC TRANSPORTER YHHJ-RELATED"/>
    <property type="match status" value="1"/>
</dbReference>
<dbReference type="InterPro" id="IPR047817">
    <property type="entry name" value="ABC2_TM_bact-type"/>
</dbReference>
<evidence type="ECO:0000313" key="11">
    <source>
        <dbReference type="Proteomes" id="UP001299068"/>
    </source>
</evidence>
<reference evidence="10 11" key="1">
    <citation type="journal article" date="2021" name="Cell Host Microbe">
        <title>in vivo commensal control of Clostridioides difficile virulence.</title>
        <authorList>
            <person name="Girinathan B.P."/>
            <person name="Dibenedetto N."/>
            <person name="Worley J.N."/>
            <person name="Peltier J."/>
            <person name="Arrieta-Ortiz M.L."/>
            <person name="Rupa Christinal Immanuel S."/>
            <person name="Lavin R."/>
            <person name="Delaney M.L."/>
            <person name="Cummins C."/>
            <person name="Hoffmann M."/>
            <person name="Luo Y."/>
            <person name="Gonzalez-Escalona N."/>
            <person name="Allard M."/>
            <person name="Onderdonk A.B."/>
            <person name="Gerber G.K."/>
            <person name="Sonenshein A.L."/>
            <person name="Baliga N."/>
            <person name="Dupuy B."/>
            <person name="Bry L."/>
        </authorList>
    </citation>
    <scope>NUCLEOTIDE SEQUENCE [LARGE SCALE GENOMIC DNA]</scope>
    <source>
        <strain evidence="10 11">DSM 599</strain>
    </source>
</reference>
<evidence type="ECO:0000256" key="2">
    <source>
        <dbReference type="ARBA" id="ARBA00007783"/>
    </source>
</evidence>
<evidence type="ECO:0000256" key="4">
    <source>
        <dbReference type="ARBA" id="ARBA00022475"/>
    </source>
</evidence>
<feature type="transmembrane region" description="Helical" evidence="8">
    <location>
        <begin position="21"/>
        <end position="41"/>
    </location>
</feature>
<dbReference type="InterPro" id="IPR051449">
    <property type="entry name" value="ABC-2_transporter_component"/>
</dbReference>
<feature type="domain" description="ABC transmembrane type-2" evidence="9">
    <location>
        <begin position="152"/>
        <end position="376"/>
    </location>
</feature>
<feature type="transmembrane region" description="Helical" evidence="8">
    <location>
        <begin position="301"/>
        <end position="319"/>
    </location>
</feature>
<evidence type="ECO:0000256" key="7">
    <source>
        <dbReference type="ARBA" id="ARBA00023136"/>
    </source>
</evidence>
<proteinExistence type="inferred from homology"/>
<name>A0ABS7KWY1_CLOSR</name>
<dbReference type="PROSITE" id="PS51012">
    <property type="entry name" value="ABC_TM2"/>
    <property type="match status" value="1"/>
</dbReference>
<accession>A0ABS7KWY1</accession>
<comment type="subcellular location">
    <subcellularLocation>
        <location evidence="1">Cell membrane</location>
        <topology evidence="1">Multi-pass membrane protein</topology>
    </subcellularLocation>
</comment>